<accession>A0AAN9HMT9</accession>
<evidence type="ECO:0000256" key="3">
    <source>
        <dbReference type="ARBA" id="ARBA00023125"/>
    </source>
</evidence>
<dbReference type="GO" id="GO:0005634">
    <property type="term" value="C:nucleus"/>
    <property type="evidence" value="ECO:0007669"/>
    <property type="project" value="UniProtKB-SubCell"/>
</dbReference>
<keyword evidence="2" id="KW-0805">Transcription regulation</keyword>
<evidence type="ECO:0000256" key="4">
    <source>
        <dbReference type="ARBA" id="ARBA00023163"/>
    </source>
</evidence>
<keyword evidence="4" id="KW-0804">Transcription</keyword>
<dbReference type="PANTHER" id="PTHR31072">
    <property type="entry name" value="TRANSCRIPTION FACTOR TCP4-RELATED"/>
    <property type="match status" value="1"/>
</dbReference>
<dbReference type="InterPro" id="IPR017887">
    <property type="entry name" value="TF_TCP_subgr"/>
</dbReference>
<feature type="domain" description="TCP" evidence="6">
    <location>
        <begin position="34"/>
        <end position="92"/>
    </location>
</feature>
<organism evidence="7 8">
    <name type="scientific">Crotalaria pallida</name>
    <name type="common">Smooth rattlebox</name>
    <name type="synonym">Crotalaria striata</name>
    <dbReference type="NCBI Taxonomy" id="3830"/>
    <lineage>
        <taxon>Eukaryota</taxon>
        <taxon>Viridiplantae</taxon>
        <taxon>Streptophyta</taxon>
        <taxon>Embryophyta</taxon>
        <taxon>Tracheophyta</taxon>
        <taxon>Spermatophyta</taxon>
        <taxon>Magnoliopsida</taxon>
        <taxon>eudicotyledons</taxon>
        <taxon>Gunneridae</taxon>
        <taxon>Pentapetalae</taxon>
        <taxon>rosids</taxon>
        <taxon>fabids</taxon>
        <taxon>Fabales</taxon>
        <taxon>Fabaceae</taxon>
        <taxon>Papilionoideae</taxon>
        <taxon>50 kb inversion clade</taxon>
        <taxon>genistoids sensu lato</taxon>
        <taxon>core genistoids</taxon>
        <taxon>Crotalarieae</taxon>
        <taxon>Crotalaria</taxon>
    </lineage>
</organism>
<dbReference type="Pfam" id="PF03634">
    <property type="entry name" value="TCP"/>
    <property type="match status" value="1"/>
</dbReference>
<keyword evidence="5" id="KW-0539">Nucleus</keyword>
<keyword evidence="8" id="KW-1185">Reference proteome</keyword>
<dbReference type="InterPro" id="IPR005333">
    <property type="entry name" value="Transcription_factor_TCP"/>
</dbReference>
<dbReference type="EMBL" id="JAYWIO010000008">
    <property type="protein sequence ID" value="KAK7244965.1"/>
    <property type="molecule type" value="Genomic_DNA"/>
</dbReference>
<evidence type="ECO:0000256" key="5">
    <source>
        <dbReference type="ARBA" id="ARBA00023242"/>
    </source>
</evidence>
<dbReference type="GO" id="GO:0003700">
    <property type="term" value="F:DNA-binding transcription factor activity"/>
    <property type="evidence" value="ECO:0007669"/>
    <property type="project" value="InterPro"/>
</dbReference>
<evidence type="ECO:0000256" key="2">
    <source>
        <dbReference type="ARBA" id="ARBA00023015"/>
    </source>
</evidence>
<dbReference type="PROSITE" id="PS51369">
    <property type="entry name" value="TCP"/>
    <property type="match status" value="1"/>
</dbReference>
<comment type="caution">
    <text evidence="7">The sequence shown here is derived from an EMBL/GenBank/DDBJ whole genome shotgun (WGS) entry which is preliminary data.</text>
</comment>
<evidence type="ECO:0000313" key="8">
    <source>
        <dbReference type="Proteomes" id="UP001372338"/>
    </source>
</evidence>
<keyword evidence="3" id="KW-0238">DNA-binding</keyword>
<comment type="subcellular location">
    <subcellularLocation>
        <location evidence="1">Nucleus</location>
    </subcellularLocation>
</comment>
<sequence length="261" mass="29297">MKESMAPSTFSSSSRQWNALRNPRIVRMSSAFGGKDRHSKVCTVKGLRDRRIRLSIPTAIQLYDLQHKLGLSQPSKVIDWLIEVTKLNIDKLPPLQIPYGFHHIFHPQPQQQQTLLPHYHQLSLGGIYGANLSTFLKDDVRGNHQPNFFENKSSYWDLDSQHSSSRLKGKQAENLMSISQKCGQEIDGYNRQEFFLPGLLNSAITYNNSYHSETSSLSLSSSQFGSHGPLLFCPSSAAPASPFTPYAPLFMANSSEVEIDA</sequence>
<dbReference type="GO" id="GO:0043565">
    <property type="term" value="F:sequence-specific DNA binding"/>
    <property type="evidence" value="ECO:0007669"/>
    <property type="project" value="TreeGrafter"/>
</dbReference>
<dbReference type="PANTHER" id="PTHR31072:SF268">
    <property type="entry name" value="TCP DOMAIN-CONTAINING PROTEIN"/>
    <property type="match status" value="1"/>
</dbReference>
<protein>
    <recommendedName>
        <fullName evidence="6">TCP domain-containing protein</fullName>
    </recommendedName>
</protein>
<proteinExistence type="predicted"/>
<evidence type="ECO:0000313" key="7">
    <source>
        <dbReference type="EMBL" id="KAK7244965.1"/>
    </source>
</evidence>
<gene>
    <name evidence="7" type="ORF">RIF29_39794</name>
</gene>
<name>A0AAN9HMT9_CROPI</name>
<dbReference type="Proteomes" id="UP001372338">
    <property type="component" value="Unassembled WGS sequence"/>
</dbReference>
<dbReference type="AlphaFoldDB" id="A0AAN9HMT9"/>
<evidence type="ECO:0000259" key="6">
    <source>
        <dbReference type="PROSITE" id="PS51369"/>
    </source>
</evidence>
<reference evidence="7 8" key="1">
    <citation type="submission" date="2024-01" db="EMBL/GenBank/DDBJ databases">
        <title>The genomes of 5 underutilized Papilionoideae crops provide insights into root nodulation and disease resistanc.</title>
        <authorList>
            <person name="Yuan L."/>
        </authorList>
    </citation>
    <scope>NUCLEOTIDE SEQUENCE [LARGE SCALE GENOMIC DNA]</scope>
    <source>
        <strain evidence="7">ZHUSHIDOU_FW_LH</strain>
        <tissue evidence="7">Leaf</tissue>
    </source>
</reference>
<evidence type="ECO:0000256" key="1">
    <source>
        <dbReference type="ARBA" id="ARBA00004123"/>
    </source>
</evidence>